<evidence type="ECO:0000313" key="7">
    <source>
        <dbReference type="Proteomes" id="UP000799537"/>
    </source>
</evidence>
<dbReference type="InterPro" id="IPR050327">
    <property type="entry name" value="Proton-linked_MCT"/>
</dbReference>
<organism evidence="6 7">
    <name type="scientific">Zasmidium cellare ATCC 36951</name>
    <dbReference type="NCBI Taxonomy" id="1080233"/>
    <lineage>
        <taxon>Eukaryota</taxon>
        <taxon>Fungi</taxon>
        <taxon>Dikarya</taxon>
        <taxon>Ascomycota</taxon>
        <taxon>Pezizomycotina</taxon>
        <taxon>Dothideomycetes</taxon>
        <taxon>Dothideomycetidae</taxon>
        <taxon>Mycosphaerellales</taxon>
        <taxon>Mycosphaerellaceae</taxon>
        <taxon>Zasmidium</taxon>
    </lineage>
</organism>
<reference evidence="6" key="1">
    <citation type="journal article" date="2020" name="Stud. Mycol.">
        <title>101 Dothideomycetes genomes: a test case for predicting lifestyles and emergence of pathogens.</title>
        <authorList>
            <person name="Haridas S."/>
            <person name="Albert R."/>
            <person name="Binder M."/>
            <person name="Bloem J."/>
            <person name="Labutti K."/>
            <person name="Salamov A."/>
            <person name="Andreopoulos B."/>
            <person name="Baker S."/>
            <person name="Barry K."/>
            <person name="Bills G."/>
            <person name="Bluhm B."/>
            <person name="Cannon C."/>
            <person name="Castanera R."/>
            <person name="Culley D."/>
            <person name="Daum C."/>
            <person name="Ezra D."/>
            <person name="Gonzalez J."/>
            <person name="Henrissat B."/>
            <person name="Kuo A."/>
            <person name="Liang C."/>
            <person name="Lipzen A."/>
            <person name="Lutzoni F."/>
            <person name="Magnuson J."/>
            <person name="Mondo S."/>
            <person name="Nolan M."/>
            <person name="Ohm R."/>
            <person name="Pangilinan J."/>
            <person name="Park H.-J."/>
            <person name="Ramirez L."/>
            <person name="Alfaro M."/>
            <person name="Sun H."/>
            <person name="Tritt A."/>
            <person name="Yoshinaga Y."/>
            <person name="Zwiers L.-H."/>
            <person name="Turgeon B."/>
            <person name="Goodwin S."/>
            <person name="Spatafora J."/>
            <person name="Crous P."/>
            <person name="Grigoriev I."/>
        </authorList>
    </citation>
    <scope>NUCLEOTIDE SEQUENCE</scope>
    <source>
        <strain evidence="6">ATCC 36951</strain>
    </source>
</reference>
<dbReference type="InterPro" id="IPR036259">
    <property type="entry name" value="MFS_trans_sf"/>
</dbReference>
<evidence type="ECO:0000256" key="2">
    <source>
        <dbReference type="ARBA" id="ARBA00006727"/>
    </source>
</evidence>
<feature type="transmembrane region" description="Helical" evidence="4">
    <location>
        <begin position="265"/>
        <end position="283"/>
    </location>
</feature>
<gene>
    <name evidence="6" type="ORF">M409DRAFT_53992</name>
</gene>
<accession>A0A6A6CME7</accession>
<keyword evidence="7" id="KW-1185">Reference proteome</keyword>
<dbReference type="Gene3D" id="1.20.1250.20">
    <property type="entry name" value="MFS general substrate transporter like domains"/>
    <property type="match status" value="1"/>
</dbReference>
<keyword evidence="4" id="KW-0472">Membrane</keyword>
<keyword evidence="4" id="KW-0812">Transmembrane</keyword>
<sequence length="389" mass="42151">MASQDFEKDNHSGDEEVANAAQDQSSEEPPQEPIYDKGTTAWLHVLGSFFLVFNTWGILNAFGEYQTYYASSFLSHESSSSISLIGSLETFILLFTSCLTGPVFDKGHLRLLVVVGTFLIVFGHTMLSGKTLTSCCPGIMYPIALYRLINEVSFPWAVRILGFIALATLLVPIFILRMRTSPAKARSLIDWTAFHDFDYIFLVFTSFLAYMGLFVLLFYLSFYAANAKLTDTSLAFYLVPIFNAGSCIGRTVPNALADKTGPFDIIAPGALIVGLLEFCMIAASNSKGMIALAVISGIFSGILIGVLPLCFIALTNDKSKLGTRMGMGFAFLGLGVLCAGPGAGAILGENEPLHWRSAWIFGGVATCSSGVGFSLLRFKKWGTRSILKA</sequence>
<dbReference type="RefSeq" id="XP_033668277.1">
    <property type="nucleotide sequence ID" value="XM_033812549.1"/>
</dbReference>
<feature type="domain" description="Major facilitator superfamily (MFS) profile" evidence="5">
    <location>
        <begin position="198"/>
        <end position="389"/>
    </location>
</feature>
<evidence type="ECO:0000256" key="1">
    <source>
        <dbReference type="ARBA" id="ARBA00004141"/>
    </source>
</evidence>
<feature type="transmembrane region" description="Helical" evidence="4">
    <location>
        <begin position="234"/>
        <end position="253"/>
    </location>
</feature>
<evidence type="ECO:0000313" key="6">
    <source>
        <dbReference type="EMBL" id="KAF2167388.1"/>
    </source>
</evidence>
<feature type="transmembrane region" description="Helical" evidence="4">
    <location>
        <begin position="326"/>
        <end position="347"/>
    </location>
</feature>
<comment type="similarity">
    <text evidence="2">Belongs to the major facilitator superfamily. Monocarboxylate porter (TC 2.A.1.13) family.</text>
</comment>
<feature type="transmembrane region" description="Helical" evidence="4">
    <location>
        <begin position="289"/>
        <end position="314"/>
    </location>
</feature>
<dbReference type="SUPFAM" id="SSF103473">
    <property type="entry name" value="MFS general substrate transporter"/>
    <property type="match status" value="1"/>
</dbReference>
<comment type="subcellular location">
    <subcellularLocation>
        <location evidence="1">Membrane</location>
        <topology evidence="1">Multi-pass membrane protein</topology>
    </subcellularLocation>
</comment>
<dbReference type="GO" id="GO:0016020">
    <property type="term" value="C:membrane"/>
    <property type="evidence" value="ECO:0007669"/>
    <property type="project" value="UniProtKB-SubCell"/>
</dbReference>
<feature type="transmembrane region" description="Helical" evidence="4">
    <location>
        <begin position="156"/>
        <end position="176"/>
    </location>
</feature>
<proteinExistence type="inferred from homology"/>
<dbReference type="Proteomes" id="UP000799537">
    <property type="component" value="Unassembled WGS sequence"/>
</dbReference>
<feature type="compositionally biased region" description="Basic and acidic residues" evidence="3">
    <location>
        <begin position="1"/>
        <end position="14"/>
    </location>
</feature>
<feature type="transmembrane region" description="Helical" evidence="4">
    <location>
        <begin position="111"/>
        <end position="144"/>
    </location>
</feature>
<protein>
    <recommendedName>
        <fullName evidence="5">Major facilitator superfamily (MFS) profile domain-containing protein</fullName>
    </recommendedName>
</protein>
<dbReference type="PANTHER" id="PTHR11360:SF234">
    <property type="entry name" value="MFS-TYPE TRANSPORTER DBAD-RELATED"/>
    <property type="match status" value="1"/>
</dbReference>
<dbReference type="GO" id="GO:0022857">
    <property type="term" value="F:transmembrane transporter activity"/>
    <property type="evidence" value="ECO:0007669"/>
    <property type="project" value="InterPro"/>
</dbReference>
<feature type="transmembrane region" description="Helical" evidence="4">
    <location>
        <begin position="197"/>
        <end position="222"/>
    </location>
</feature>
<evidence type="ECO:0000256" key="3">
    <source>
        <dbReference type="SAM" id="MobiDB-lite"/>
    </source>
</evidence>
<dbReference type="AlphaFoldDB" id="A0A6A6CME7"/>
<dbReference type="PROSITE" id="PS50850">
    <property type="entry name" value="MFS"/>
    <property type="match status" value="1"/>
</dbReference>
<evidence type="ECO:0000256" key="4">
    <source>
        <dbReference type="SAM" id="Phobius"/>
    </source>
</evidence>
<keyword evidence="4" id="KW-1133">Transmembrane helix</keyword>
<dbReference type="InterPro" id="IPR011701">
    <property type="entry name" value="MFS"/>
</dbReference>
<feature type="transmembrane region" description="Helical" evidence="4">
    <location>
        <begin position="359"/>
        <end position="378"/>
    </location>
</feature>
<dbReference type="InterPro" id="IPR020846">
    <property type="entry name" value="MFS_dom"/>
</dbReference>
<feature type="transmembrane region" description="Helical" evidence="4">
    <location>
        <begin position="82"/>
        <end position="104"/>
    </location>
</feature>
<dbReference type="Pfam" id="PF07690">
    <property type="entry name" value="MFS_1"/>
    <property type="match status" value="1"/>
</dbReference>
<dbReference type="PANTHER" id="PTHR11360">
    <property type="entry name" value="MONOCARBOXYLATE TRANSPORTER"/>
    <property type="match status" value="1"/>
</dbReference>
<dbReference type="EMBL" id="ML993593">
    <property type="protein sequence ID" value="KAF2167388.1"/>
    <property type="molecule type" value="Genomic_DNA"/>
</dbReference>
<feature type="transmembrane region" description="Helical" evidence="4">
    <location>
        <begin position="41"/>
        <end position="62"/>
    </location>
</feature>
<feature type="region of interest" description="Disordered" evidence="3">
    <location>
        <begin position="1"/>
        <end position="33"/>
    </location>
</feature>
<dbReference type="GeneID" id="54565821"/>
<evidence type="ECO:0000259" key="5">
    <source>
        <dbReference type="PROSITE" id="PS50850"/>
    </source>
</evidence>
<name>A0A6A6CME7_ZASCE</name>
<dbReference type="OrthoDB" id="6509908at2759"/>